<dbReference type="AlphaFoldDB" id="A0A0L0NSU4"/>
<reference evidence="3" key="1">
    <citation type="journal article" date="2015" name="BMC Genomics">
        <title>Draft genome of a commonly misdiagnosed multidrug resistant pathogen Candida auris.</title>
        <authorList>
            <person name="Chatterjee S."/>
            <person name="Alampalli S.V."/>
            <person name="Nageshan R.K."/>
            <person name="Chettiar S.T."/>
            <person name="Joshi S."/>
            <person name="Tatu U.S."/>
        </authorList>
    </citation>
    <scope>NUCLEOTIDE SEQUENCE [LARGE SCALE GENOMIC DNA]</scope>
    <source>
        <strain evidence="3">6684</strain>
    </source>
</reference>
<comment type="caution">
    <text evidence="2">The sequence shown here is derived from an EMBL/GenBank/DDBJ whole genome shotgun (WGS) entry which is preliminary data.</text>
</comment>
<keyword evidence="1" id="KW-1133">Transmembrane helix</keyword>
<evidence type="ECO:0000313" key="3">
    <source>
        <dbReference type="Proteomes" id="UP000037122"/>
    </source>
</evidence>
<dbReference type="EMBL" id="LGST01000050">
    <property type="protein sequence ID" value="KND96750.1"/>
    <property type="molecule type" value="Genomic_DNA"/>
</dbReference>
<keyword evidence="1" id="KW-0812">Transmembrane</keyword>
<feature type="transmembrane region" description="Helical" evidence="1">
    <location>
        <begin position="30"/>
        <end position="49"/>
    </location>
</feature>
<proteinExistence type="predicted"/>
<gene>
    <name evidence="2" type="ORF">QG37_06864</name>
</gene>
<accession>A0A0L0NSU4</accession>
<protein>
    <submittedName>
        <fullName evidence="2">Uncharacterized protein</fullName>
    </submittedName>
</protein>
<name>A0A0L0NSU4_CANAR</name>
<evidence type="ECO:0000313" key="2">
    <source>
        <dbReference type="EMBL" id="KND96750.1"/>
    </source>
</evidence>
<organism evidence="2 3">
    <name type="scientific">Candidozyma auris</name>
    <name type="common">Yeast</name>
    <name type="synonym">Candida auris</name>
    <dbReference type="NCBI Taxonomy" id="498019"/>
    <lineage>
        <taxon>Eukaryota</taxon>
        <taxon>Fungi</taxon>
        <taxon>Dikarya</taxon>
        <taxon>Ascomycota</taxon>
        <taxon>Saccharomycotina</taxon>
        <taxon>Pichiomycetes</taxon>
        <taxon>Metschnikowiaceae</taxon>
        <taxon>Candidozyma</taxon>
    </lineage>
</organism>
<sequence>MKPQRNILCDTLNPSSQELTMTEMSKTRKTLLVVTIIVAFFVFITRTLFRRFMHKISKRIAFALEITVGPGSSD</sequence>
<dbReference type="Proteomes" id="UP000037122">
    <property type="component" value="Unassembled WGS sequence"/>
</dbReference>
<keyword evidence="1" id="KW-0472">Membrane</keyword>
<evidence type="ECO:0000256" key="1">
    <source>
        <dbReference type="SAM" id="Phobius"/>
    </source>
</evidence>
<dbReference type="VEuPathDB" id="FungiDB:QG37_06864"/>